<dbReference type="AlphaFoldDB" id="A0A183N166"/>
<proteinExistence type="predicted"/>
<dbReference type="Proteomes" id="UP000277204">
    <property type="component" value="Unassembled WGS sequence"/>
</dbReference>
<keyword evidence="2" id="KW-1185">Reference proteome</keyword>
<organism evidence="1 2">
    <name type="scientific">Schistosoma margrebowiei</name>
    <dbReference type="NCBI Taxonomy" id="48269"/>
    <lineage>
        <taxon>Eukaryota</taxon>
        <taxon>Metazoa</taxon>
        <taxon>Spiralia</taxon>
        <taxon>Lophotrochozoa</taxon>
        <taxon>Platyhelminthes</taxon>
        <taxon>Trematoda</taxon>
        <taxon>Digenea</taxon>
        <taxon>Strigeidida</taxon>
        <taxon>Schistosomatoidea</taxon>
        <taxon>Schistosomatidae</taxon>
        <taxon>Schistosoma</taxon>
    </lineage>
</organism>
<gene>
    <name evidence="1" type="ORF">SMRZ_LOCUS22041</name>
</gene>
<reference evidence="1 2" key="1">
    <citation type="submission" date="2018-11" db="EMBL/GenBank/DDBJ databases">
        <authorList>
            <consortium name="Pathogen Informatics"/>
        </authorList>
    </citation>
    <scope>NUCLEOTIDE SEQUENCE [LARGE SCALE GENOMIC DNA]</scope>
    <source>
        <strain evidence="1 2">Zambia</strain>
    </source>
</reference>
<name>A0A183N166_9TREM</name>
<sequence length="66" mass="7460">MSGSVRKQSIGNPTQPRFRVTCITHQEEVPVILRELMPPDGFNLKLRSFEPYPELLNGNVSDYEAG</sequence>
<accession>A0A183N166</accession>
<evidence type="ECO:0000313" key="2">
    <source>
        <dbReference type="Proteomes" id="UP000277204"/>
    </source>
</evidence>
<dbReference type="EMBL" id="UZAI01018966">
    <property type="protein sequence ID" value="VDP41693.1"/>
    <property type="molecule type" value="Genomic_DNA"/>
</dbReference>
<evidence type="ECO:0000313" key="1">
    <source>
        <dbReference type="EMBL" id="VDP41693.1"/>
    </source>
</evidence>
<protein>
    <submittedName>
        <fullName evidence="1">Uncharacterized protein</fullName>
    </submittedName>
</protein>